<sequence length="201" mass="20886">MIEPALTGFVTGFSLILAIGAQNAFVLRQGLIGAHVLPLCLLCALSDAVLISAGVAGFGALALAWPAFPKVMTLAGAAFLTVYGALRLKAAWKGGHQPAEAANAGSLRRTLAIGAAFTWLNPHVYLDTLGLMGAISTNYPNLEAKTAFAVGATTASFCFFFGLGYGARLLAPTMRSPKAWRTLDLIIGLTMLTLATMLLTG</sequence>
<dbReference type="STRING" id="83401.SAMN05421742_105129"/>
<feature type="transmembrane region" description="Helical" evidence="6">
    <location>
        <begin position="107"/>
        <end position="126"/>
    </location>
</feature>
<feature type="transmembrane region" description="Helical" evidence="6">
    <location>
        <begin position="179"/>
        <end position="199"/>
    </location>
</feature>
<dbReference type="GO" id="GO:0005886">
    <property type="term" value="C:plasma membrane"/>
    <property type="evidence" value="ECO:0007669"/>
    <property type="project" value="UniProtKB-SubCell"/>
</dbReference>
<evidence type="ECO:0000256" key="5">
    <source>
        <dbReference type="ARBA" id="ARBA00023136"/>
    </source>
</evidence>
<keyword evidence="5 6" id="KW-0472">Membrane</keyword>
<dbReference type="PANTHER" id="PTHR30086">
    <property type="entry name" value="ARGININE EXPORTER PROTEIN ARGO"/>
    <property type="match status" value="1"/>
</dbReference>
<keyword evidence="8" id="KW-1185">Reference proteome</keyword>
<evidence type="ECO:0000256" key="2">
    <source>
        <dbReference type="ARBA" id="ARBA00022475"/>
    </source>
</evidence>
<evidence type="ECO:0000313" key="7">
    <source>
        <dbReference type="EMBL" id="SDH25221.1"/>
    </source>
</evidence>
<accession>A0A1G8AWA4</accession>
<dbReference type="InterPro" id="IPR001123">
    <property type="entry name" value="LeuE-type"/>
</dbReference>
<dbReference type="Pfam" id="PF01810">
    <property type="entry name" value="LysE"/>
    <property type="match status" value="1"/>
</dbReference>
<organism evidence="7 8">
    <name type="scientific">Roseospirillum parvum</name>
    <dbReference type="NCBI Taxonomy" id="83401"/>
    <lineage>
        <taxon>Bacteria</taxon>
        <taxon>Pseudomonadati</taxon>
        <taxon>Pseudomonadota</taxon>
        <taxon>Alphaproteobacteria</taxon>
        <taxon>Rhodospirillales</taxon>
        <taxon>Rhodospirillaceae</taxon>
        <taxon>Roseospirillum</taxon>
    </lineage>
</organism>
<dbReference type="EMBL" id="FNCV01000005">
    <property type="protein sequence ID" value="SDH25221.1"/>
    <property type="molecule type" value="Genomic_DNA"/>
</dbReference>
<protein>
    <submittedName>
        <fullName evidence="7">L-lysine exporter family protein LysE/ArgO</fullName>
    </submittedName>
</protein>
<keyword evidence="4 6" id="KW-1133">Transmembrane helix</keyword>
<dbReference type="RefSeq" id="WP_092618726.1">
    <property type="nucleotide sequence ID" value="NZ_FNCV01000005.1"/>
</dbReference>
<dbReference type="OrthoDB" id="5638726at2"/>
<dbReference type="Proteomes" id="UP000217076">
    <property type="component" value="Unassembled WGS sequence"/>
</dbReference>
<reference evidence="8" key="1">
    <citation type="submission" date="2016-10" db="EMBL/GenBank/DDBJ databases">
        <authorList>
            <person name="Varghese N."/>
            <person name="Submissions S."/>
        </authorList>
    </citation>
    <scope>NUCLEOTIDE SEQUENCE [LARGE SCALE GENOMIC DNA]</scope>
    <source>
        <strain evidence="8">930I</strain>
    </source>
</reference>
<comment type="subcellular location">
    <subcellularLocation>
        <location evidence="1">Cell membrane</location>
        <topology evidence="1">Multi-pass membrane protein</topology>
    </subcellularLocation>
</comment>
<proteinExistence type="predicted"/>
<feature type="transmembrane region" description="Helical" evidence="6">
    <location>
        <begin position="6"/>
        <end position="27"/>
    </location>
</feature>
<keyword evidence="3 6" id="KW-0812">Transmembrane</keyword>
<dbReference type="AlphaFoldDB" id="A0A1G8AWA4"/>
<evidence type="ECO:0000313" key="8">
    <source>
        <dbReference type="Proteomes" id="UP000217076"/>
    </source>
</evidence>
<feature type="transmembrane region" description="Helical" evidence="6">
    <location>
        <begin position="67"/>
        <end position="86"/>
    </location>
</feature>
<dbReference type="GO" id="GO:0015171">
    <property type="term" value="F:amino acid transmembrane transporter activity"/>
    <property type="evidence" value="ECO:0007669"/>
    <property type="project" value="TreeGrafter"/>
</dbReference>
<feature type="transmembrane region" description="Helical" evidence="6">
    <location>
        <begin position="39"/>
        <end position="61"/>
    </location>
</feature>
<dbReference type="PANTHER" id="PTHR30086:SF20">
    <property type="entry name" value="ARGININE EXPORTER PROTEIN ARGO-RELATED"/>
    <property type="match status" value="1"/>
</dbReference>
<keyword evidence="2" id="KW-1003">Cell membrane</keyword>
<evidence type="ECO:0000256" key="6">
    <source>
        <dbReference type="SAM" id="Phobius"/>
    </source>
</evidence>
<evidence type="ECO:0000256" key="3">
    <source>
        <dbReference type="ARBA" id="ARBA00022692"/>
    </source>
</evidence>
<evidence type="ECO:0000256" key="4">
    <source>
        <dbReference type="ARBA" id="ARBA00022989"/>
    </source>
</evidence>
<gene>
    <name evidence="7" type="ORF">SAMN05421742_105129</name>
</gene>
<name>A0A1G8AWA4_9PROT</name>
<feature type="transmembrane region" description="Helical" evidence="6">
    <location>
        <begin position="146"/>
        <end position="167"/>
    </location>
</feature>
<evidence type="ECO:0000256" key="1">
    <source>
        <dbReference type="ARBA" id="ARBA00004651"/>
    </source>
</evidence>